<dbReference type="Proteomes" id="UP000825729">
    <property type="component" value="Unassembled WGS sequence"/>
</dbReference>
<feature type="compositionally biased region" description="Acidic residues" evidence="4">
    <location>
        <begin position="127"/>
        <end position="142"/>
    </location>
</feature>
<feature type="compositionally biased region" description="Basic and acidic residues" evidence="4">
    <location>
        <begin position="28"/>
        <end position="66"/>
    </location>
</feature>
<evidence type="ECO:0008006" key="7">
    <source>
        <dbReference type="Google" id="ProtNLM"/>
    </source>
</evidence>
<dbReference type="PANTHER" id="PTHR34224">
    <property type="entry name" value="INTERACTOR OF CONSTITUTIVE ACTIVE ROPS 2, CHLOROPLASTIC-RELATED"/>
    <property type="match status" value="1"/>
</dbReference>
<evidence type="ECO:0000256" key="2">
    <source>
        <dbReference type="ARBA" id="ARBA00023054"/>
    </source>
</evidence>
<gene>
    <name evidence="5" type="ORF">H6P81_014173</name>
</gene>
<protein>
    <recommendedName>
        <fullName evidence="7">Interactor of constitutive active ROPs 1</fullName>
    </recommendedName>
</protein>
<evidence type="ECO:0000256" key="3">
    <source>
        <dbReference type="SAM" id="Coils"/>
    </source>
</evidence>
<dbReference type="InterPro" id="IPR029688">
    <property type="entry name" value="ICR"/>
</dbReference>
<feature type="compositionally biased region" description="Basic and acidic residues" evidence="4">
    <location>
        <begin position="165"/>
        <end position="179"/>
    </location>
</feature>
<proteinExistence type="inferred from homology"/>
<sequence>MPRSRGSEMPQRPSPRIPLQLRTSSSESDGHHPLNRPLVDRSPKLGDRRSPRAPVTEKKRGSRIADLEAQLGQTQEEVKKLKEQLAASEAAKKEAQQKELEKNRAQTLVENSPQPQISVDSSAVTETPEENPNEETSPETDVFEVPVLMMPADQKPGPVHAGTPEQEKRETAEATHKPESLVVPEKPMIIPENAELSELKAKLAAKEKELERLDSENEELKKQVSEAAADASAARAKAEEAALKLTRMGEELDEAKGKVARTKADLEVVEVAKASLEAEMKRLRVQTEQWRKAADAAAAVLAGGVDMHDGRRMAERCGSMDKHLGGFDAPDGYPGLGSPMMGDDMDDGFGGGKRKGTGIRMFGDLWKKKGQK</sequence>
<feature type="compositionally biased region" description="Polar residues" evidence="4">
    <location>
        <begin position="105"/>
        <end position="124"/>
    </location>
</feature>
<evidence type="ECO:0000256" key="4">
    <source>
        <dbReference type="SAM" id="MobiDB-lite"/>
    </source>
</evidence>
<evidence type="ECO:0000313" key="6">
    <source>
        <dbReference type="Proteomes" id="UP000825729"/>
    </source>
</evidence>
<dbReference type="PANTHER" id="PTHR34224:SF2">
    <property type="entry name" value="INTERACTOR OF CONSTITUTIVE ACTIVE ROPS 4"/>
    <property type="match status" value="1"/>
</dbReference>
<feature type="coiled-coil region" evidence="3">
    <location>
        <begin position="193"/>
        <end position="293"/>
    </location>
</feature>
<evidence type="ECO:0000313" key="5">
    <source>
        <dbReference type="EMBL" id="KAG9448045.1"/>
    </source>
</evidence>
<evidence type="ECO:0000256" key="1">
    <source>
        <dbReference type="ARBA" id="ARBA00009778"/>
    </source>
</evidence>
<comment type="similarity">
    <text evidence="1">Belongs to the ICR family.</text>
</comment>
<dbReference type="AlphaFoldDB" id="A0AAV7EIW7"/>
<name>A0AAV7EIW7_ARIFI</name>
<feature type="region of interest" description="Disordered" evidence="4">
    <location>
        <begin position="1"/>
        <end position="188"/>
    </location>
</feature>
<feature type="compositionally biased region" description="Basic and acidic residues" evidence="4">
    <location>
        <begin position="90"/>
        <end position="104"/>
    </location>
</feature>
<comment type="caution">
    <text evidence="5">The sequence shown here is derived from an EMBL/GenBank/DDBJ whole genome shotgun (WGS) entry which is preliminary data.</text>
</comment>
<keyword evidence="2 3" id="KW-0175">Coiled coil</keyword>
<keyword evidence="6" id="KW-1185">Reference proteome</keyword>
<dbReference type="EMBL" id="JAINDJ010000005">
    <property type="protein sequence ID" value="KAG9448045.1"/>
    <property type="molecule type" value="Genomic_DNA"/>
</dbReference>
<organism evidence="5 6">
    <name type="scientific">Aristolochia fimbriata</name>
    <name type="common">White veined hardy Dutchman's pipe vine</name>
    <dbReference type="NCBI Taxonomy" id="158543"/>
    <lineage>
        <taxon>Eukaryota</taxon>
        <taxon>Viridiplantae</taxon>
        <taxon>Streptophyta</taxon>
        <taxon>Embryophyta</taxon>
        <taxon>Tracheophyta</taxon>
        <taxon>Spermatophyta</taxon>
        <taxon>Magnoliopsida</taxon>
        <taxon>Magnoliidae</taxon>
        <taxon>Piperales</taxon>
        <taxon>Aristolochiaceae</taxon>
        <taxon>Aristolochia</taxon>
    </lineage>
</organism>
<accession>A0AAV7EIW7</accession>
<reference evidence="5 6" key="1">
    <citation type="submission" date="2021-07" db="EMBL/GenBank/DDBJ databases">
        <title>The Aristolochia fimbriata genome: insights into angiosperm evolution, floral development and chemical biosynthesis.</title>
        <authorList>
            <person name="Jiao Y."/>
        </authorList>
    </citation>
    <scope>NUCLEOTIDE SEQUENCE [LARGE SCALE GENOMIC DNA]</scope>
    <source>
        <strain evidence="5">IBCAS-2021</strain>
        <tissue evidence="5">Leaf</tissue>
    </source>
</reference>
<dbReference type="Gene3D" id="1.20.120.330">
    <property type="entry name" value="Nucleotidyltransferases domain 2"/>
    <property type="match status" value="1"/>
</dbReference>